<evidence type="ECO:0000256" key="1">
    <source>
        <dbReference type="SAM" id="MobiDB-lite"/>
    </source>
</evidence>
<gene>
    <name evidence="3" type="ORF">FNV43_RR18300</name>
</gene>
<organism evidence="3 4">
    <name type="scientific">Rhamnella rubrinervis</name>
    <dbReference type="NCBI Taxonomy" id="2594499"/>
    <lineage>
        <taxon>Eukaryota</taxon>
        <taxon>Viridiplantae</taxon>
        <taxon>Streptophyta</taxon>
        <taxon>Embryophyta</taxon>
        <taxon>Tracheophyta</taxon>
        <taxon>Spermatophyta</taxon>
        <taxon>Magnoliopsida</taxon>
        <taxon>eudicotyledons</taxon>
        <taxon>Gunneridae</taxon>
        <taxon>Pentapetalae</taxon>
        <taxon>rosids</taxon>
        <taxon>fabids</taxon>
        <taxon>Rosales</taxon>
        <taxon>Rhamnaceae</taxon>
        <taxon>rhamnoid group</taxon>
        <taxon>Rhamneae</taxon>
        <taxon>Rhamnella</taxon>
    </lineage>
</organism>
<feature type="region of interest" description="Disordered" evidence="1">
    <location>
        <begin position="67"/>
        <end position="152"/>
    </location>
</feature>
<name>A0A8K0GST0_9ROSA</name>
<dbReference type="OrthoDB" id="689613at2759"/>
<sequence length="152" mass="17011">MSITHYLLLFFLLCFYLHACNARRLGAIDDKKPEEKLHFSTKVEDKNGVDNGITVGPNVKSFSENERLTKGDSTAVTRTVQAEDHTREVKDTKVLPNIPSKLEKGQSTTSATVGSERRVSVSWPVPHKKRGEEQPGFNLDYSPPKTHPPSHN</sequence>
<dbReference type="PANTHER" id="PTHR34961">
    <property type="entry name" value="TRANSMEMBRANE PROTEIN"/>
    <property type="match status" value="1"/>
</dbReference>
<feature type="signal peptide" evidence="2">
    <location>
        <begin position="1"/>
        <end position="22"/>
    </location>
</feature>
<keyword evidence="4" id="KW-1185">Reference proteome</keyword>
<evidence type="ECO:0000313" key="3">
    <source>
        <dbReference type="EMBL" id="KAF3440022.1"/>
    </source>
</evidence>
<feature type="compositionally biased region" description="Basic and acidic residues" evidence="1">
    <location>
        <begin position="81"/>
        <end position="93"/>
    </location>
</feature>
<comment type="caution">
    <text evidence="3">The sequence shown here is derived from an EMBL/GenBank/DDBJ whole genome shotgun (WGS) entry which is preliminary data.</text>
</comment>
<feature type="compositionally biased region" description="Polar residues" evidence="1">
    <location>
        <begin position="71"/>
        <end position="80"/>
    </location>
</feature>
<dbReference type="Proteomes" id="UP000796880">
    <property type="component" value="Unassembled WGS sequence"/>
</dbReference>
<evidence type="ECO:0000256" key="2">
    <source>
        <dbReference type="SAM" id="SignalP"/>
    </source>
</evidence>
<protein>
    <submittedName>
        <fullName evidence="3">Uncharacterized protein</fullName>
    </submittedName>
</protein>
<reference evidence="3" key="1">
    <citation type="submission" date="2020-03" db="EMBL/GenBank/DDBJ databases">
        <title>A high-quality chromosome-level genome assembly of a woody plant with both climbing and erect habits, Rhamnella rubrinervis.</title>
        <authorList>
            <person name="Lu Z."/>
            <person name="Yang Y."/>
            <person name="Zhu X."/>
            <person name="Sun Y."/>
        </authorList>
    </citation>
    <scope>NUCLEOTIDE SEQUENCE</scope>
    <source>
        <strain evidence="3">BYM</strain>
        <tissue evidence="3">Leaf</tissue>
    </source>
</reference>
<dbReference type="AlphaFoldDB" id="A0A8K0GST0"/>
<proteinExistence type="predicted"/>
<accession>A0A8K0GST0</accession>
<dbReference type="PANTHER" id="PTHR34961:SF1">
    <property type="entry name" value="ROOT MERISTEM GROWTH FACTOR 10"/>
    <property type="match status" value="1"/>
</dbReference>
<dbReference type="InterPro" id="IPR053313">
    <property type="entry name" value="RGF"/>
</dbReference>
<dbReference type="EMBL" id="VOIH02000008">
    <property type="protein sequence ID" value="KAF3440022.1"/>
    <property type="molecule type" value="Genomic_DNA"/>
</dbReference>
<keyword evidence="2" id="KW-0732">Signal</keyword>
<evidence type="ECO:0000313" key="4">
    <source>
        <dbReference type="Proteomes" id="UP000796880"/>
    </source>
</evidence>
<feature type="chain" id="PRO_5035443196" evidence="2">
    <location>
        <begin position="23"/>
        <end position="152"/>
    </location>
</feature>